<sequence>MAPLGTDTQEQLQDAAQVEETSESIWSAKADICEFKQTLNPAFDCDRFDEGDENLSPNGLFLRETTPEAEEAISLPLGSWSKPYSPRSNPFGERPSQRTPGARSFIRRLSTNSSLSGGAAADVMADRVEREAEKWLSTPVSLQEVKSSWDAVGRIEQLLDTQADAANQPGLQPDEMAINWTGTEISTNLTPEGGASWRQRVANTAFQGTPSPTSSRASSLSGERRRSAQGGASALAAEADGGTPNSASAETFPRSFKIQRASSADSLASLVSNTSDITGHEGSSFERERDALRERKMDTIPEPGETPMRAGEGSAGGRRLFARSADGGLPLLATPGRAPGAAGKAASPASARSKQWLEGLRTPRGGTSADPPVQNSEGAFASPIEVEERQDFSLPPPVAEALAAGEARIPFAALQEAVALTPGIAKGDSKRAAATPFVRLREPAPLTPAMRSAHHRHAEVETARSGLTWWSVLQLLLVLLPLVGLLLVPNLAARLPSFNAHILPAKASHRTSSAAQFPGFARQPWAGNPWTAAQTLFWQPAQRHGRSAAKGFSDLFSGMLSQEASGPRFGLLGKPSPPPPTPHLDRLLGAASAWWGRTAAHLPAAVVHRMPAFMQPAKSKAGSTIVQQASDAVHSAAEQTRATFQKLLHSGESAALPTLEPEKATGKAGSLKPKIQAATPPPPSPVAETVANAKSQVTGQAKKATENVSQAKEAAKHSTQTAVHRVSAGAEHAATAMQDQMKAISRKVSEGLQTAKSGAAEGISQATERLSEVGQKTVKQARQAAEPIQAAAQRAKAATMQSTHRSALAIRNTLTKAKQAMMEHPQGVRAGAAIAVLAGILAGLLALIGKPSQGEPVRVERGEVDVVTAPVAPLATPVSLLTPRAVRRSRLGVTVMPISPRTATQQRATAAMSLPPTTPRPAPSTARRARAAHTAPVSSSKAADILSTADTPAARTRSRAPRAAY</sequence>
<keyword evidence="2" id="KW-1133">Transmembrane helix</keyword>
<feature type="transmembrane region" description="Helical" evidence="2">
    <location>
        <begin position="467"/>
        <end position="488"/>
    </location>
</feature>
<feature type="transmembrane region" description="Helical" evidence="2">
    <location>
        <begin position="828"/>
        <end position="848"/>
    </location>
</feature>
<dbReference type="Proteomes" id="UP001314263">
    <property type="component" value="Unassembled WGS sequence"/>
</dbReference>
<feature type="compositionally biased region" description="Polar residues" evidence="1">
    <location>
        <begin position="1"/>
        <end position="14"/>
    </location>
</feature>
<feature type="region of interest" description="Disordered" evidence="1">
    <location>
        <begin position="204"/>
        <end position="251"/>
    </location>
</feature>
<keyword evidence="4" id="KW-1185">Reference proteome</keyword>
<evidence type="ECO:0000256" key="2">
    <source>
        <dbReference type="SAM" id="Phobius"/>
    </source>
</evidence>
<evidence type="ECO:0000313" key="3">
    <source>
        <dbReference type="EMBL" id="CAK0785760.1"/>
    </source>
</evidence>
<feature type="compositionally biased region" description="Low complexity" evidence="1">
    <location>
        <begin position="209"/>
        <end position="221"/>
    </location>
</feature>
<keyword evidence="2" id="KW-0812">Transmembrane</keyword>
<name>A0AAV1IHS0_9CHLO</name>
<dbReference type="AlphaFoldDB" id="A0AAV1IHS0"/>
<keyword evidence="2" id="KW-0472">Membrane</keyword>
<evidence type="ECO:0000313" key="4">
    <source>
        <dbReference type="Proteomes" id="UP001314263"/>
    </source>
</evidence>
<feature type="compositionally biased region" description="Low complexity" evidence="1">
    <location>
        <begin position="228"/>
        <end position="242"/>
    </location>
</feature>
<feature type="compositionally biased region" description="Low complexity" evidence="1">
    <location>
        <begin position="901"/>
        <end position="911"/>
    </location>
</feature>
<feature type="region of interest" description="Disordered" evidence="1">
    <location>
        <begin position="1"/>
        <end position="21"/>
    </location>
</feature>
<dbReference type="EMBL" id="CAUYUE010000013">
    <property type="protein sequence ID" value="CAK0785760.1"/>
    <property type="molecule type" value="Genomic_DNA"/>
</dbReference>
<proteinExistence type="predicted"/>
<feature type="compositionally biased region" description="Basic residues" evidence="1">
    <location>
        <begin position="956"/>
        <end position="965"/>
    </location>
</feature>
<protein>
    <submittedName>
        <fullName evidence="3">Uncharacterized protein</fullName>
    </submittedName>
</protein>
<comment type="caution">
    <text evidence="3">The sequence shown here is derived from an EMBL/GenBank/DDBJ whole genome shotgun (WGS) entry which is preliminary data.</text>
</comment>
<reference evidence="3 4" key="1">
    <citation type="submission" date="2023-10" db="EMBL/GenBank/DDBJ databases">
        <authorList>
            <person name="Maclean D."/>
            <person name="Macfadyen A."/>
        </authorList>
    </citation>
    <scope>NUCLEOTIDE SEQUENCE [LARGE SCALE GENOMIC DNA]</scope>
</reference>
<dbReference type="Gene3D" id="1.10.287.700">
    <property type="entry name" value="Helix hairpin bin"/>
    <property type="match status" value="1"/>
</dbReference>
<feature type="region of interest" description="Disordered" evidence="1">
    <location>
        <begin position="653"/>
        <end position="687"/>
    </location>
</feature>
<feature type="region of interest" description="Disordered" evidence="1">
    <location>
        <begin position="897"/>
        <end position="965"/>
    </location>
</feature>
<accession>A0AAV1IHS0</accession>
<evidence type="ECO:0000256" key="1">
    <source>
        <dbReference type="SAM" id="MobiDB-lite"/>
    </source>
</evidence>
<organism evidence="3 4">
    <name type="scientific">Coccomyxa viridis</name>
    <dbReference type="NCBI Taxonomy" id="1274662"/>
    <lineage>
        <taxon>Eukaryota</taxon>
        <taxon>Viridiplantae</taxon>
        <taxon>Chlorophyta</taxon>
        <taxon>core chlorophytes</taxon>
        <taxon>Trebouxiophyceae</taxon>
        <taxon>Trebouxiophyceae incertae sedis</taxon>
        <taxon>Coccomyxaceae</taxon>
        <taxon>Coccomyxa</taxon>
    </lineage>
</organism>
<gene>
    <name evidence="3" type="ORF">CVIRNUC_008971</name>
</gene>
<feature type="region of interest" description="Disordered" evidence="1">
    <location>
        <begin position="77"/>
        <end position="101"/>
    </location>
</feature>